<dbReference type="InterPro" id="IPR003736">
    <property type="entry name" value="PAAI_dom"/>
</dbReference>
<dbReference type="Gene3D" id="3.10.129.10">
    <property type="entry name" value="Hotdog Thioesterase"/>
    <property type="match status" value="1"/>
</dbReference>
<dbReference type="OrthoDB" id="46529at2759"/>
<dbReference type="Proteomes" id="UP001153737">
    <property type="component" value="Chromosome 7"/>
</dbReference>
<keyword evidence="5" id="KW-1185">Reference proteome</keyword>
<dbReference type="InterPro" id="IPR029069">
    <property type="entry name" value="HotDog_dom_sf"/>
</dbReference>
<evidence type="ECO:0000313" key="5">
    <source>
        <dbReference type="Proteomes" id="UP001153737"/>
    </source>
</evidence>
<evidence type="ECO:0000256" key="2">
    <source>
        <dbReference type="ARBA" id="ARBA00022801"/>
    </source>
</evidence>
<dbReference type="AlphaFoldDB" id="A0A9N9SHN4"/>
<evidence type="ECO:0000313" key="4">
    <source>
        <dbReference type="EMBL" id="CAG9823331.1"/>
    </source>
</evidence>
<evidence type="ECO:0000256" key="1">
    <source>
        <dbReference type="ARBA" id="ARBA00008324"/>
    </source>
</evidence>
<gene>
    <name evidence="4" type="ORF">PHAECO_LOCUS10893</name>
</gene>
<proteinExistence type="inferred from homology"/>
<dbReference type="InterPro" id="IPR006683">
    <property type="entry name" value="Thioestr_dom"/>
</dbReference>
<dbReference type="NCBIfam" id="TIGR00369">
    <property type="entry name" value="unchar_dom_1"/>
    <property type="match status" value="1"/>
</dbReference>
<dbReference type="FunFam" id="3.10.129.10:FF:000033">
    <property type="entry name" value="acyl-coenzyme A thioesterase 13"/>
    <property type="match status" value="1"/>
</dbReference>
<dbReference type="Pfam" id="PF03061">
    <property type="entry name" value="4HBT"/>
    <property type="match status" value="1"/>
</dbReference>
<sequence length="145" mass="15789">MMAGGAAKMGAEHFATYLKNSRYFEKCIQKLKIISAGEGKCTALLKVDEDHINPFGTLHGGLSATLVDTVSSWALLTHDNVIVNSVSVDIKMSYLKAAPLGQEVQIDADTIRVGKTLAFLKAYIKNKETGELLVEGSHTKFFIRS</sequence>
<dbReference type="SUPFAM" id="SSF54637">
    <property type="entry name" value="Thioesterase/thiol ester dehydrase-isomerase"/>
    <property type="match status" value="1"/>
</dbReference>
<feature type="domain" description="Thioesterase" evidence="3">
    <location>
        <begin position="55"/>
        <end position="131"/>
    </location>
</feature>
<protein>
    <recommendedName>
        <fullName evidence="3">Thioesterase domain-containing protein</fullName>
    </recommendedName>
</protein>
<keyword evidence="2" id="KW-0378">Hydrolase</keyword>
<evidence type="ECO:0000259" key="3">
    <source>
        <dbReference type="Pfam" id="PF03061"/>
    </source>
</evidence>
<dbReference type="PANTHER" id="PTHR21660:SF1">
    <property type="entry name" value="ACYL-COENZYME A THIOESTERASE 13"/>
    <property type="match status" value="1"/>
</dbReference>
<name>A0A9N9SHN4_PHACE</name>
<dbReference type="InterPro" id="IPR039298">
    <property type="entry name" value="ACOT13"/>
</dbReference>
<comment type="similarity">
    <text evidence="1">Belongs to the thioesterase PaaI family.</text>
</comment>
<dbReference type="EMBL" id="OU896713">
    <property type="protein sequence ID" value="CAG9823331.1"/>
    <property type="molecule type" value="Genomic_DNA"/>
</dbReference>
<dbReference type="GO" id="GO:0047617">
    <property type="term" value="F:fatty acyl-CoA hydrolase activity"/>
    <property type="evidence" value="ECO:0007669"/>
    <property type="project" value="InterPro"/>
</dbReference>
<dbReference type="CDD" id="cd03443">
    <property type="entry name" value="PaaI_thioesterase"/>
    <property type="match status" value="1"/>
</dbReference>
<accession>A0A9N9SHN4</accession>
<organism evidence="4 5">
    <name type="scientific">Phaedon cochleariae</name>
    <name type="common">Mustard beetle</name>
    <dbReference type="NCBI Taxonomy" id="80249"/>
    <lineage>
        <taxon>Eukaryota</taxon>
        <taxon>Metazoa</taxon>
        <taxon>Ecdysozoa</taxon>
        <taxon>Arthropoda</taxon>
        <taxon>Hexapoda</taxon>
        <taxon>Insecta</taxon>
        <taxon>Pterygota</taxon>
        <taxon>Neoptera</taxon>
        <taxon>Endopterygota</taxon>
        <taxon>Coleoptera</taxon>
        <taxon>Polyphaga</taxon>
        <taxon>Cucujiformia</taxon>
        <taxon>Chrysomeloidea</taxon>
        <taxon>Chrysomelidae</taxon>
        <taxon>Chrysomelinae</taxon>
        <taxon>Chrysomelini</taxon>
        <taxon>Phaedon</taxon>
    </lineage>
</organism>
<dbReference type="PANTHER" id="PTHR21660">
    <property type="entry name" value="THIOESTERASE SUPERFAMILY MEMBER-RELATED"/>
    <property type="match status" value="1"/>
</dbReference>
<reference evidence="4" key="2">
    <citation type="submission" date="2022-10" db="EMBL/GenBank/DDBJ databases">
        <authorList>
            <consortium name="ENA_rothamsted_submissions"/>
            <consortium name="culmorum"/>
            <person name="King R."/>
        </authorList>
    </citation>
    <scope>NUCLEOTIDE SEQUENCE</scope>
</reference>
<reference evidence="4" key="1">
    <citation type="submission" date="2022-01" db="EMBL/GenBank/DDBJ databases">
        <authorList>
            <person name="King R."/>
        </authorList>
    </citation>
    <scope>NUCLEOTIDE SEQUENCE</scope>
</reference>